<accession>A0A5B7FT66</accession>
<sequence>MDGLRARVKGDGQVARGMTGIGRHSVILSLIFYPLCLSPSLLTSFLIHSVLSLTSARPATTSRDARTFHSSPDGGKHIQKRPASSFTVPLSHADKNLAEGTPSVLRHYTLLLWNVRRGAGDWREERWVGNVKNEGKAENEAGNEARWVDGEVDDGCGKGDKEGRKVRVLE</sequence>
<feature type="region of interest" description="Disordered" evidence="1">
    <location>
        <begin position="150"/>
        <end position="170"/>
    </location>
</feature>
<feature type="compositionally biased region" description="Basic and acidic residues" evidence="1">
    <location>
        <begin position="155"/>
        <end position="170"/>
    </location>
</feature>
<protein>
    <submittedName>
        <fullName evidence="3">Uncharacterized protein</fullName>
    </submittedName>
</protein>
<reference evidence="3 4" key="1">
    <citation type="submission" date="2019-05" db="EMBL/GenBank/DDBJ databases">
        <title>Another draft genome of Portunus trituberculatus and its Hox gene families provides insights of decapod evolution.</title>
        <authorList>
            <person name="Jeong J.-H."/>
            <person name="Song I."/>
            <person name="Kim S."/>
            <person name="Choi T."/>
            <person name="Kim D."/>
            <person name="Ryu S."/>
            <person name="Kim W."/>
        </authorList>
    </citation>
    <scope>NUCLEOTIDE SEQUENCE [LARGE SCALE GENOMIC DNA]</scope>
    <source>
        <tissue evidence="3">Muscle</tissue>
    </source>
</reference>
<feature type="region of interest" description="Disordered" evidence="1">
    <location>
        <begin position="62"/>
        <end position="82"/>
    </location>
</feature>
<gene>
    <name evidence="3" type="ORF">E2C01_041926</name>
</gene>
<dbReference type="EMBL" id="VSRR010008132">
    <property type="protein sequence ID" value="MPC48158.1"/>
    <property type="molecule type" value="Genomic_DNA"/>
</dbReference>
<dbReference type="Proteomes" id="UP000324222">
    <property type="component" value="Unassembled WGS sequence"/>
</dbReference>
<evidence type="ECO:0000313" key="4">
    <source>
        <dbReference type="Proteomes" id="UP000324222"/>
    </source>
</evidence>
<evidence type="ECO:0000313" key="3">
    <source>
        <dbReference type="EMBL" id="MPC48158.1"/>
    </source>
</evidence>
<keyword evidence="4" id="KW-1185">Reference proteome</keyword>
<keyword evidence="2" id="KW-0472">Membrane</keyword>
<feature type="transmembrane region" description="Helical" evidence="2">
    <location>
        <begin position="26"/>
        <end position="47"/>
    </location>
</feature>
<keyword evidence="2" id="KW-0812">Transmembrane</keyword>
<organism evidence="3 4">
    <name type="scientific">Portunus trituberculatus</name>
    <name type="common">Swimming crab</name>
    <name type="synonym">Neptunus trituberculatus</name>
    <dbReference type="NCBI Taxonomy" id="210409"/>
    <lineage>
        <taxon>Eukaryota</taxon>
        <taxon>Metazoa</taxon>
        <taxon>Ecdysozoa</taxon>
        <taxon>Arthropoda</taxon>
        <taxon>Crustacea</taxon>
        <taxon>Multicrustacea</taxon>
        <taxon>Malacostraca</taxon>
        <taxon>Eumalacostraca</taxon>
        <taxon>Eucarida</taxon>
        <taxon>Decapoda</taxon>
        <taxon>Pleocyemata</taxon>
        <taxon>Brachyura</taxon>
        <taxon>Eubrachyura</taxon>
        <taxon>Portunoidea</taxon>
        <taxon>Portunidae</taxon>
        <taxon>Portuninae</taxon>
        <taxon>Portunus</taxon>
    </lineage>
</organism>
<name>A0A5B7FT66_PORTR</name>
<evidence type="ECO:0000256" key="2">
    <source>
        <dbReference type="SAM" id="Phobius"/>
    </source>
</evidence>
<keyword evidence="2" id="KW-1133">Transmembrane helix</keyword>
<proteinExistence type="predicted"/>
<comment type="caution">
    <text evidence="3">The sequence shown here is derived from an EMBL/GenBank/DDBJ whole genome shotgun (WGS) entry which is preliminary data.</text>
</comment>
<dbReference type="AlphaFoldDB" id="A0A5B7FT66"/>
<evidence type="ECO:0000256" key="1">
    <source>
        <dbReference type="SAM" id="MobiDB-lite"/>
    </source>
</evidence>